<sequence length="294" mass="32491">MSITTRKIAIVTGASSGIGYAMTRQLAEHNYIVYACARRLDPIAPLVKEFSDAVVRPYKLDVSQLEEIVAFKEFLAAELPGQKLDLLYNNAGQSCTFAALDVSDAAMQQCFQVNVFGHVNMCRELSQYLINAQGTIVFTGSCAGIISFPFGSIYSATKAAIHSYARGLHLEMKPFGVRVINVVTGGVDTNIADTRPMPEDSIYRFPEGQAAFEERQRMAKNHKPMSAEVYAAKVMGDILSARDPVDVYRGTMATFLGFVALFVPFCVLEFALIKKFHLTKVFKVLKERSAKKQD</sequence>
<dbReference type="Gene3D" id="3.40.50.720">
    <property type="entry name" value="NAD(P)-binding Rossmann-like Domain"/>
    <property type="match status" value="1"/>
</dbReference>
<dbReference type="GO" id="GO:0019433">
    <property type="term" value="P:triglyceride catabolic process"/>
    <property type="evidence" value="ECO:0007669"/>
    <property type="project" value="TreeGrafter"/>
</dbReference>
<dbReference type="PROSITE" id="PS00061">
    <property type="entry name" value="ADH_SHORT"/>
    <property type="match status" value="1"/>
</dbReference>
<keyword evidence="5" id="KW-0812">Transmembrane</keyword>
<evidence type="ECO:0000256" key="3">
    <source>
        <dbReference type="ARBA" id="ARBA00023002"/>
    </source>
</evidence>
<dbReference type="CDD" id="cd05374">
    <property type="entry name" value="17beta-HSD-like_SDR_c"/>
    <property type="match status" value="1"/>
</dbReference>
<keyword evidence="3" id="KW-0560">Oxidoreductase</keyword>
<keyword evidence="7" id="KW-1185">Reference proteome</keyword>
<dbReference type="AlphaFoldDB" id="A0AAV5S096"/>
<organism evidence="6 7">
    <name type="scientific">Maudiozyma humilis</name>
    <name type="common">Sour dough yeast</name>
    <name type="synonym">Kazachstania humilis</name>
    <dbReference type="NCBI Taxonomy" id="51915"/>
    <lineage>
        <taxon>Eukaryota</taxon>
        <taxon>Fungi</taxon>
        <taxon>Dikarya</taxon>
        <taxon>Ascomycota</taxon>
        <taxon>Saccharomycotina</taxon>
        <taxon>Saccharomycetes</taxon>
        <taxon>Saccharomycetales</taxon>
        <taxon>Saccharomycetaceae</taxon>
        <taxon>Maudiozyma</taxon>
    </lineage>
</organism>
<dbReference type="Proteomes" id="UP001377567">
    <property type="component" value="Unassembled WGS sequence"/>
</dbReference>
<keyword evidence="5" id="KW-0472">Membrane</keyword>
<dbReference type="GO" id="GO:0004806">
    <property type="term" value="F:triacylglycerol lipase activity"/>
    <property type="evidence" value="ECO:0007669"/>
    <property type="project" value="TreeGrafter"/>
</dbReference>
<dbReference type="SUPFAM" id="SSF51735">
    <property type="entry name" value="NAD(P)-binding Rossmann-fold domains"/>
    <property type="match status" value="1"/>
</dbReference>
<dbReference type="EMBL" id="BTGD01000010">
    <property type="protein sequence ID" value="GMM56727.1"/>
    <property type="molecule type" value="Genomic_DNA"/>
</dbReference>
<dbReference type="GO" id="GO:0005811">
    <property type="term" value="C:lipid droplet"/>
    <property type="evidence" value="ECO:0007669"/>
    <property type="project" value="TreeGrafter"/>
</dbReference>
<dbReference type="Pfam" id="PF00106">
    <property type="entry name" value="adh_short"/>
    <property type="match status" value="1"/>
</dbReference>
<comment type="caution">
    <text evidence="6">The sequence shown here is derived from an EMBL/GenBank/DDBJ whole genome shotgun (WGS) entry which is preliminary data.</text>
</comment>
<feature type="transmembrane region" description="Helical" evidence="5">
    <location>
        <begin position="252"/>
        <end position="273"/>
    </location>
</feature>
<evidence type="ECO:0000256" key="2">
    <source>
        <dbReference type="ARBA" id="ARBA00022857"/>
    </source>
</evidence>
<accession>A0AAV5S096</accession>
<name>A0AAV5S096_MAUHU</name>
<proteinExistence type="inferred from homology"/>
<dbReference type="InterPro" id="IPR036291">
    <property type="entry name" value="NAD(P)-bd_dom_sf"/>
</dbReference>
<dbReference type="InterPro" id="IPR002347">
    <property type="entry name" value="SDR_fam"/>
</dbReference>
<dbReference type="InterPro" id="IPR020904">
    <property type="entry name" value="Sc_DH/Rdtase_CS"/>
</dbReference>
<evidence type="ECO:0000256" key="1">
    <source>
        <dbReference type="ARBA" id="ARBA00006484"/>
    </source>
</evidence>
<dbReference type="PRINTS" id="PR00080">
    <property type="entry name" value="SDRFAMILY"/>
</dbReference>
<dbReference type="PANTHER" id="PTHR44169:SF6">
    <property type="entry name" value="NADPH-DEPENDENT 1-ACYLDIHYDROXYACETONE PHOSPHATE REDUCTASE"/>
    <property type="match status" value="1"/>
</dbReference>
<dbReference type="FunFam" id="3.40.50.720:FF:000261">
    <property type="entry name" value="NADPH-dependent 1-acyldihydroxyacetone phosphate reductase"/>
    <property type="match status" value="1"/>
</dbReference>
<protein>
    <submittedName>
        <fullName evidence="6">Acylglycerone-phosphate reductase</fullName>
    </submittedName>
</protein>
<comment type="similarity">
    <text evidence="1 4">Belongs to the short-chain dehydrogenases/reductases (SDR) family.</text>
</comment>
<dbReference type="GO" id="GO:0005783">
    <property type="term" value="C:endoplasmic reticulum"/>
    <property type="evidence" value="ECO:0007669"/>
    <property type="project" value="TreeGrafter"/>
</dbReference>
<keyword evidence="5" id="KW-1133">Transmembrane helix</keyword>
<keyword evidence="2" id="KW-0521">NADP</keyword>
<evidence type="ECO:0000256" key="4">
    <source>
        <dbReference type="RuleBase" id="RU000363"/>
    </source>
</evidence>
<dbReference type="PANTHER" id="PTHR44169">
    <property type="entry name" value="NADPH-DEPENDENT 1-ACYLDIHYDROXYACETONE PHOSPHATE REDUCTASE"/>
    <property type="match status" value="1"/>
</dbReference>
<dbReference type="GO" id="GO:0000140">
    <property type="term" value="F:acylglycerone-phosphate reductase (NADP+) activity"/>
    <property type="evidence" value="ECO:0007669"/>
    <property type="project" value="TreeGrafter"/>
</dbReference>
<gene>
    <name evidence="6" type="ORF">DAKH74_033430</name>
</gene>
<dbReference type="PRINTS" id="PR00081">
    <property type="entry name" value="GDHRDH"/>
</dbReference>
<evidence type="ECO:0000313" key="7">
    <source>
        <dbReference type="Proteomes" id="UP001377567"/>
    </source>
</evidence>
<evidence type="ECO:0000256" key="5">
    <source>
        <dbReference type="SAM" id="Phobius"/>
    </source>
</evidence>
<reference evidence="6 7" key="1">
    <citation type="journal article" date="2023" name="Elife">
        <title>Identification of key yeast species and microbe-microbe interactions impacting larval growth of Drosophila in the wild.</title>
        <authorList>
            <person name="Mure A."/>
            <person name="Sugiura Y."/>
            <person name="Maeda R."/>
            <person name="Honda K."/>
            <person name="Sakurai N."/>
            <person name="Takahashi Y."/>
            <person name="Watada M."/>
            <person name="Katoh T."/>
            <person name="Gotoh A."/>
            <person name="Gotoh Y."/>
            <person name="Taniguchi I."/>
            <person name="Nakamura K."/>
            <person name="Hayashi T."/>
            <person name="Katayama T."/>
            <person name="Uemura T."/>
            <person name="Hattori Y."/>
        </authorList>
    </citation>
    <scope>NUCLEOTIDE SEQUENCE [LARGE SCALE GENOMIC DNA]</scope>
    <source>
        <strain evidence="6 7">KH-74</strain>
    </source>
</reference>
<evidence type="ECO:0000313" key="6">
    <source>
        <dbReference type="EMBL" id="GMM56727.1"/>
    </source>
</evidence>
<dbReference type="GO" id="GO:0006654">
    <property type="term" value="P:phosphatidic acid biosynthetic process"/>
    <property type="evidence" value="ECO:0007669"/>
    <property type="project" value="TreeGrafter"/>
</dbReference>